<dbReference type="Proteomes" id="UP001489897">
    <property type="component" value="Unassembled WGS sequence"/>
</dbReference>
<protein>
    <submittedName>
        <fullName evidence="1">Uncharacterized protein</fullName>
    </submittedName>
</protein>
<proteinExistence type="predicted"/>
<name>A0ABU9RN86_9BURK</name>
<reference evidence="1 2" key="1">
    <citation type="submission" date="2024-01" db="EMBL/GenBank/DDBJ databases">
        <title>The diversity of rhizobia nodulating Mimosa spp. in eleven states of Brazil covering several biomes is determined by host plant, location, and edaphic factors.</title>
        <authorList>
            <person name="Rouws L."/>
            <person name="Barauna A."/>
            <person name="Beukes C."/>
            <person name="De Faria S.M."/>
            <person name="Gross E."/>
            <person name="Dos Reis Junior F.B."/>
            <person name="Simon M."/>
            <person name="Maluk M."/>
            <person name="Odee D.W."/>
            <person name="Kenicer G."/>
            <person name="Young J.P.W."/>
            <person name="Reis V.M."/>
            <person name="Zilli J."/>
            <person name="James E.K."/>
        </authorList>
    </citation>
    <scope>NUCLEOTIDE SEQUENCE [LARGE SCALE GENOMIC DNA]</scope>
    <source>
        <strain evidence="1 2">JPY167</strain>
    </source>
</reference>
<dbReference type="EMBL" id="JAYMRV010000002">
    <property type="protein sequence ID" value="MEM5421312.1"/>
    <property type="molecule type" value="Genomic_DNA"/>
</dbReference>
<gene>
    <name evidence="1" type="ORF">VSR73_09600</name>
</gene>
<evidence type="ECO:0000313" key="1">
    <source>
        <dbReference type="EMBL" id="MEM5421312.1"/>
    </source>
</evidence>
<evidence type="ECO:0000313" key="2">
    <source>
        <dbReference type="Proteomes" id="UP001489897"/>
    </source>
</evidence>
<dbReference type="RefSeq" id="WP_342946619.1">
    <property type="nucleotide sequence ID" value="NZ_JAYMRV010000002.1"/>
</dbReference>
<keyword evidence="2" id="KW-1185">Reference proteome</keyword>
<accession>A0ABU9RN86</accession>
<sequence>MSDVDEKAAHGVTTNWSVTRIVATGRLVPRSRPKHRRTTSHETQMHSYTDLALRNTDFILGALEEVRTAATEALQTSAATSHVKALQAAQLTKAIYAVGVFSIFEARLQDALACKNGFSEAKDILAKSENKALLGRFEDLYFAINALKHGKGTSYNALCAKADQLPFRVKLPDESFFNEGDVAEVVTLIEVDDKFVRYCSDTITEVSEVIRKERPDFIG</sequence>
<comment type="caution">
    <text evidence="1">The sequence shown here is derived from an EMBL/GenBank/DDBJ whole genome shotgun (WGS) entry which is preliminary data.</text>
</comment>
<organism evidence="1 2">
    <name type="scientific">Paraburkholderia ferrariae</name>
    <dbReference type="NCBI Taxonomy" id="386056"/>
    <lineage>
        <taxon>Bacteria</taxon>
        <taxon>Pseudomonadati</taxon>
        <taxon>Pseudomonadota</taxon>
        <taxon>Betaproteobacteria</taxon>
        <taxon>Burkholderiales</taxon>
        <taxon>Burkholderiaceae</taxon>
        <taxon>Paraburkholderia</taxon>
    </lineage>
</organism>